<reference evidence="3" key="1">
    <citation type="submission" date="2023-02" db="EMBL/GenBank/DDBJ databases">
        <title>Genome of toxic invasive species Heracleum sosnowskyi carries increased number of genes despite the absence of recent whole-genome duplications.</title>
        <authorList>
            <person name="Schelkunov M."/>
            <person name="Shtratnikova V."/>
            <person name="Makarenko M."/>
            <person name="Klepikova A."/>
            <person name="Omelchenko D."/>
            <person name="Novikova G."/>
            <person name="Obukhova E."/>
            <person name="Bogdanov V."/>
            <person name="Penin A."/>
            <person name="Logacheva M."/>
        </authorList>
    </citation>
    <scope>NUCLEOTIDE SEQUENCE</scope>
    <source>
        <strain evidence="3">Hsosn_3</strain>
        <tissue evidence="3">Leaf</tissue>
    </source>
</reference>
<feature type="compositionally biased region" description="Polar residues" evidence="1">
    <location>
        <begin position="256"/>
        <end position="265"/>
    </location>
</feature>
<keyword evidence="4" id="KW-1185">Reference proteome</keyword>
<accession>A0AAD8IFM8</accession>
<gene>
    <name evidence="3" type="ORF">POM88_020740</name>
</gene>
<dbReference type="AlphaFoldDB" id="A0AAD8IFM8"/>
<dbReference type="Pfam" id="PF13963">
    <property type="entry name" value="Transpos_assoc"/>
    <property type="match status" value="1"/>
</dbReference>
<evidence type="ECO:0000313" key="3">
    <source>
        <dbReference type="EMBL" id="KAK1383005.1"/>
    </source>
</evidence>
<name>A0AAD8IFM8_9APIA</name>
<feature type="compositionally biased region" description="Basic and acidic residues" evidence="1">
    <location>
        <begin position="267"/>
        <end position="276"/>
    </location>
</feature>
<dbReference type="InterPro" id="IPR029480">
    <property type="entry name" value="Transpos_assoc"/>
</dbReference>
<proteinExistence type="predicted"/>
<sequence>MDRQIWMYNISGIEEDYIKGVQDFILCALRHQSKKEKENGYKDLISCPCHLCGKRRILGIDDVVDEEEYNQFDENPPFSTGLPNSYEDEMFDTNYTRNDHDEGILPTKERRLRADKTKVDHLYRSVSFTDLSMDENANSGSKKRTRGPTTCKKLKETTSNKAVDKTVELDTFGKPLGKWQDNFTSYVRAVFRQRVDINIESWKDVNQGLKDTIWQDIKGEWNIKDDEHKKRIMKRGAKDPILAEVKGPCKRKKVQSKGSATSTQRPDGFHDAKQPNLSEECRIKSMSVHMVTRKATWTIGSIGMKTLRYMFF</sequence>
<feature type="domain" description="Transposase-associated" evidence="2">
    <location>
        <begin position="6"/>
        <end position="58"/>
    </location>
</feature>
<feature type="region of interest" description="Disordered" evidence="1">
    <location>
        <begin position="249"/>
        <end position="276"/>
    </location>
</feature>
<protein>
    <recommendedName>
        <fullName evidence="2">Transposase-associated domain-containing protein</fullName>
    </recommendedName>
</protein>
<comment type="caution">
    <text evidence="3">The sequence shown here is derived from an EMBL/GenBank/DDBJ whole genome shotgun (WGS) entry which is preliminary data.</text>
</comment>
<reference evidence="3" key="2">
    <citation type="submission" date="2023-05" db="EMBL/GenBank/DDBJ databases">
        <authorList>
            <person name="Schelkunov M.I."/>
        </authorList>
    </citation>
    <scope>NUCLEOTIDE SEQUENCE</scope>
    <source>
        <strain evidence="3">Hsosn_3</strain>
        <tissue evidence="3">Leaf</tissue>
    </source>
</reference>
<organism evidence="3 4">
    <name type="scientific">Heracleum sosnowskyi</name>
    <dbReference type="NCBI Taxonomy" id="360622"/>
    <lineage>
        <taxon>Eukaryota</taxon>
        <taxon>Viridiplantae</taxon>
        <taxon>Streptophyta</taxon>
        <taxon>Embryophyta</taxon>
        <taxon>Tracheophyta</taxon>
        <taxon>Spermatophyta</taxon>
        <taxon>Magnoliopsida</taxon>
        <taxon>eudicotyledons</taxon>
        <taxon>Gunneridae</taxon>
        <taxon>Pentapetalae</taxon>
        <taxon>asterids</taxon>
        <taxon>campanulids</taxon>
        <taxon>Apiales</taxon>
        <taxon>Apiaceae</taxon>
        <taxon>Apioideae</taxon>
        <taxon>apioid superclade</taxon>
        <taxon>Tordylieae</taxon>
        <taxon>Tordyliinae</taxon>
        <taxon>Heracleum</taxon>
    </lineage>
</organism>
<dbReference type="Proteomes" id="UP001237642">
    <property type="component" value="Unassembled WGS sequence"/>
</dbReference>
<dbReference type="PANTHER" id="PTHR33018">
    <property type="entry name" value="OS10G0338966 PROTEIN-RELATED"/>
    <property type="match status" value="1"/>
</dbReference>
<dbReference type="PANTHER" id="PTHR33018:SF34">
    <property type="entry name" value="OS02G0472350 PROTEIN"/>
    <property type="match status" value="1"/>
</dbReference>
<evidence type="ECO:0000313" key="4">
    <source>
        <dbReference type="Proteomes" id="UP001237642"/>
    </source>
</evidence>
<evidence type="ECO:0000256" key="1">
    <source>
        <dbReference type="SAM" id="MobiDB-lite"/>
    </source>
</evidence>
<evidence type="ECO:0000259" key="2">
    <source>
        <dbReference type="Pfam" id="PF13963"/>
    </source>
</evidence>
<dbReference type="EMBL" id="JAUIZM010000005">
    <property type="protein sequence ID" value="KAK1383005.1"/>
    <property type="molecule type" value="Genomic_DNA"/>
</dbReference>